<dbReference type="HOGENOM" id="CLU_2813888_0_0_1"/>
<evidence type="ECO:0000313" key="2">
    <source>
        <dbReference type="Proteomes" id="UP000053989"/>
    </source>
</evidence>
<dbReference type="InParanoid" id="A0A0C2Z3E0"/>
<evidence type="ECO:0000313" key="1">
    <source>
        <dbReference type="EMBL" id="KIM56433.1"/>
    </source>
</evidence>
<proteinExistence type="predicted"/>
<protein>
    <submittedName>
        <fullName evidence="1">Uncharacterized protein</fullName>
    </submittedName>
</protein>
<dbReference type="AlphaFoldDB" id="A0A0C2Z3E0"/>
<reference evidence="2" key="2">
    <citation type="submission" date="2015-01" db="EMBL/GenBank/DDBJ databases">
        <title>Evolutionary Origins and Diversification of the Mycorrhizal Mutualists.</title>
        <authorList>
            <consortium name="DOE Joint Genome Institute"/>
            <consortium name="Mycorrhizal Genomics Consortium"/>
            <person name="Kohler A."/>
            <person name="Kuo A."/>
            <person name="Nagy L.G."/>
            <person name="Floudas D."/>
            <person name="Copeland A."/>
            <person name="Barry K.W."/>
            <person name="Cichocki N."/>
            <person name="Veneault-Fourrey C."/>
            <person name="LaButti K."/>
            <person name="Lindquist E.A."/>
            <person name="Lipzen A."/>
            <person name="Lundell T."/>
            <person name="Morin E."/>
            <person name="Murat C."/>
            <person name="Riley R."/>
            <person name="Ohm R."/>
            <person name="Sun H."/>
            <person name="Tunlid A."/>
            <person name="Henrissat B."/>
            <person name="Grigoriev I.V."/>
            <person name="Hibbett D.S."/>
            <person name="Martin F."/>
        </authorList>
    </citation>
    <scope>NUCLEOTIDE SEQUENCE [LARGE SCALE GENOMIC DNA]</scope>
    <source>
        <strain evidence="2">Foug A</strain>
    </source>
</reference>
<keyword evidence="2" id="KW-1185">Reference proteome</keyword>
<accession>A0A0C2Z3E0</accession>
<sequence>MGEPMQKRDGSLKLMTRSLACMADGKVGVSSHSSLYPFRPVGRLMLMLMRHRLCDRFGRRPDLCAIL</sequence>
<gene>
    <name evidence="1" type="ORF">SCLCIDRAFT_1220347</name>
</gene>
<dbReference type="Proteomes" id="UP000053989">
    <property type="component" value="Unassembled WGS sequence"/>
</dbReference>
<dbReference type="EMBL" id="KN822116">
    <property type="protein sequence ID" value="KIM56433.1"/>
    <property type="molecule type" value="Genomic_DNA"/>
</dbReference>
<organism evidence="1 2">
    <name type="scientific">Scleroderma citrinum Foug A</name>
    <dbReference type="NCBI Taxonomy" id="1036808"/>
    <lineage>
        <taxon>Eukaryota</taxon>
        <taxon>Fungi</taxon>
        <taxon>Dikarya</taxon>
        <taxon>Basidiomycota</taxon>
        <taxon>Agaricomycotina</taxon>
        <taxon>Agaricomycetes</taxon>
        <taxon>Agaricomycetidae</taxon>
        <taxon>Boletales</taxon>
        <taxon>Sclerodermatineae</taxon>
        <taxon>Sclerodermataceae</taxon>
        <taxon>Scleroderma</taxon>
    </lineage>
</organism>
<reference evidence="1 2" key="1">
    <citation type="submission" date="2014-04" db="EMBL/GenBank/DDBJ databases">
        <authorList>
            <consortium name="DOE Joint Genome Institute"/>
            <person name="Kuo A."/>
            <person name="Kohler A."/>
            <person name="Nagy L.G."/>
            <person name="Floudas D."/>
            <person name="Copeland A."/>
            <person name="Barry K.W."/>
            <person name="Cichocki N."/>
            <person name="Veneault-Fourrey C."/>
            <person name="LaButti K."/>
            <person name="Lindquist E.A."/>
            <person name="Lipzen A."/>
            <person name="Lundell T."/>
            <person name="Morin E."/>
            <person name="Murat C."/>
            <person name="Sun H."/>
            <person name="Tunlid A."/>
            <person name="Henrissat B."/>
            <person name="Grigoriev I.V."/>
            <person name="Hibbett D.S."/>
            <person name="Martin F."/>
            <person name="Nordberg H.P."/>
            <person name="Cantor M.N."/>
            <person name="Hua S.X."/>
        </authorList>
    </citation>
    <scope>NUCLEOTIDE SEQUENCE [LARGE SCALE GENOMIC DNA]</scope>
    <source>
        <strain evidence="1 2">Foug A</strain>
    </source>
</reference>
<name>A0A0C2Z3E0_9AGAM</name>